<dbReference type="InterPro" id="IPR023210">
    <property type="entry name" value="NADP_OxRdtase_dom"/>
</dbReference>
<dbReference type="EMBL" id="JAMQGM010000001">
    <property type="protein sequence ID" value="MCM2575922.1"/>
    <property type="molecule type" value="Genomic_DNA"/>
</dbReference>
<keyword evidence="1" id="KW-0560">Oxidoreductase</keyword>
<comment type="caution">
    <text evidence="3">The sequence shown here is derived from an EMBL/GenBank/DDBJ whole genome shotgun (WGS) entry which is preliminary data.</text>
</comment>
<evidence type="ECO:0000313" key="3">
    <source>
        <dbReference type="EMBL" id="MCM2575922.1"/>
    </source>
</evidence>
<gene>
    <name evidence="3" type="ORF">M1E25_00890</name>
</gene>
<dbReference type="PANTHER" id="PTHR43625">
    <property type="entry name" value="AFLATOXIN B1 ALDEHYDE REDUCTASE"/>
    <property type="match status" value="1"/>
</dbReference>
<dbReference type="SUPFAM" id="SSF51430">
    <property type="entry name" value="NAD(P)-linked oxidoreductase"/>
    <property type="match status" value="1"/>
</dbReference>
<evidence type="ECO:0000259" key="2">
    <source>
        <dbReference type="Pfam" id="PF00248"/>
    </source>
</evidence>
<protein>
    <submittedName>
        <fullName evidence="3">Aldo/keto reductase</fullName>
    </submittedName>
</protein>
<dbReference type="InterPro" id="IPR020471">
    <property type="entry name" value="AKR"/>
</dbReference>
<dbReference type="InterPro" id="IPR050791">
    <property type="entry name" value="Aldo-Keto_reductase"/>
</dbReference>
<feature type="domain" description="NADP-dependent oxidoreductase" evidence="2">
    <location>
        <begin position="20"/>
        <end position="279"/>
    </location>
</feature>
<dbReference type="Pfam" id="PF00248">
    <property type="entry name" value="Aldo_ket_red"/>
    <property type="match status" value="1"/>
</dbReference>
<accession>A0ABT0X030</accession>
<dbReference type="InterPro" id="IPR036812">
    <property type="entry name" value="NAD(P)_OxRdtase_dom_sf"/>
</dbReference>
<dbReference type="RefSeq" id="WP_251407801.1">
    <property type="nucleotide sequence ID" value="NZ_JAMQGM010000001.1"/>
</dbReference>
<dbReference type="PANTHER" id="PTHR43625:SF40">
    <property type="entry name" value="ALDO-KETO REDUCTASE YAKC [NADP(+)]"/>
    <property type="match status" value="1"/>
</dbReference>
<name>A0ABT0X030_9ACTN</name>
<dbReference type="PRINTS" id="PR00069">
    <property type="entry name" value="ALDKETRDTASE"/>
</dbReference>
<evidence type="ECO:0000313" key="4">
    <source>
        <dbReference type="Proteomes" id="UP001167160"/>
    </source>
</evidence>
<keyword evidence="4" id="KW-1185">Reference proteome</keyword>
<evidence type="ECO:0000256" key="1">
    <source>
        <dbReference type="ARBA" id="ARBA00023002"/>
    </source>
</evidence>
<dbReference type="CDD" id="cd19088">
    <property type="entry name" value="AKR_AKR13B1"/>
    <property type="match status" value="1"/>
</dbReference>
<dbReference type="Gene3D" id="3.20.20.100">
    <property type="entry name" value="NADP-dependent oxidoreductase domain"/>
    <property type="match status" value="1"/>
</dbReference>
<organism evidence="3 4">
    <name type="scientific">Streptomyces meridianus</name>
    <dbReference type="NCBI Taxonomy" id="2938945"/>
    <lineage>
        <taxon>Bacteria</taxon>
        <taxon>Bacillati</taxon>
        <taxon>Actinomycetota</taxon>
        <taxon>Actinomycetes</taxon>
        <taxon>Kitasatosporales</taxon>
        <taxon>Streptomycetaceae</taxon>
        <taxon>Streptomyces</taxon>
    </lineage>
</organism>
<proteinExistence type="predicted"/>
<dbReference type="Proteomes" id="UP001167160">
    <property type="component" value="Unassembled WGS sequence"/>
</dbReference>
<reference evidence="3" key="1">
    <citation type="journal article" date="2023" name="Int. J. Syst. Evol. Microbiol.">
        <title>Streptomyces meridianus sp. nov. isolated from brackish water of the Tagus estuary in Alcochete, Portugal.</title>
        <authorList>
            <person name="Santos J.D.N."/>
            <person name="Klimek D."/>
            <person name="Calusinska M."/>
            <person name="Lobo Da Cunha A."/>
            <person name="Catita J."/>
            <person name="Goncalves H."/>
            <person name="Gonzalez I."/>
            <person name="Reyes F."/>
            <person name="Lage O.M."/>
        </authorList>
    </citation>
    <scope>NUCLEOTIDE SEQUENCE</scope>
    <source>
        <strain evidence="3">MTZ3.1</strain>
    </source>
</reference>
<sequence length="290" mass="31747">MDWTAVGSVRIGPDRRVRRVGFGGAWLTGPGTHGPPPDRAAAREVVRRAVDAGVQLVDTADCYGPGISETLIAQALFPYPEDVVVSTKGGRIALGGNRWRADGRPEHLREACEGSLRRLRREAIDLYQLNAVDPTVPLEESLGALVDLRDAGKIRAIGVCNVSVSEFVRARAVTAIASVQDRYDLLTRENEDVLDVCTAEGTVFLPWFPPANELRARPDSVLDRIASRHGASAAQVALAWLLRRSPVTVPLPGTWNPEWWEEDLSSLHLRLTEAEVRELGGSTRRSPRRG</sequence>